<reference evidence="8" key="1">
    <citation type="journal article" date="2021" name="IMA Fungus">
        <title>Genomic characterization of three marine fungi, including Emericellopsis atlantica sp. nov. with signatures of a generalist lifestyle and marine biomass degradation.</title>
        <authorList>
            <person name="Hagestad O.C."/>
            <person name="Hou L."/>
            <person name="Andersen J.H."/>
            <person name="Hansen E.H."/>
            <person name="Altermark B."/>
            <person name="Li C."/>
            <person name="Kuhnert E."/>
            <person name="Cox R.J."/>
            <person name="Crous P.W."/>
            <person name="Spatafora J.W."/>
            <person name="Lail K."/>
            <person name="Amirebrahimi M."/>
            <person name="Lipzen A."/>
            <person name="Pangilinan J."/>
            <person name="Andreopoulos W."/>
            <person name="Hayes R.D."/>
            <person name="Ng V."/>
            <person name="Grigoriev I.V."/>
            <person name="Jackson S.A."/>
            <person name="Sutton T.D.S."/>
            <person name="Dobson A.D.W."/>
            <person name="Rama T."/>
        </authorList>
    </citation>
    <scope>NUCLEOTIDE SEQUENCE</scope>
    <source>
        <strain evidence="8">TRa018bII</strain>
    </source>
</reference>
<dbReference type="InterPro" id="IPR036396">
    <property type="entry name" value="Cyt_P450_sf"/>
</dbReference>
<evidence type="ECO:0000256" key="3">
    <source>
        <dbReference type="ARBA" id="ARBA00022617"/>
    </source>
</evidence>
<comment type="caution">
    <text evidence="8">The sequence shown here is derived from an EMBL/GenBank/DDBJ whole genome shotgun (WGS) entry which is preliminary data.</text>
</comment>
<evidence type="ECO:0000256" key="2">
    <source>
        <dbReference type="ARBA" id="ARBA00010617"/>
    </source>
</evidence>
<keyword evidence="9" id="KW-1185">Reference proteome</keyword>
<keyword evidence="6" id="KW-0408">Iron</keyword>
<evidence type="ECO:0000256" key="6">
    <source>
        <dbReference type="ARBA" id="ARBA00023004"/>
    </source>
</evidence>
<dbReference type="GO" id="GO:0016705">
    <property type="term" value="F:oxidoreductase activity, acting on paired donors, with incorporation or reduction of molecular oxygen"/>
    <property type="evidence" value="ECO:0007669"/>
    <property type="project" value="InterPro"/>
</dbReference>
<evidence type="ECO:0000256" key="1">
    <source>
        <dbReference type="ARBA" id="ARBA00001971"/>
    </source>
</evidence>
<comment type="cofactor">
    <cofactor evidence="1">
        <name>heme</name>
        <dbReference type="ChEBI" id="CHEBI:30413"/>
    </cofactor>
</comment>
<comment type="similarity">
    <text evidence="2">Belongs to the cytochrome P450 family.</text>
</comment>
<keyword evidence="7" id="KW-0503">Monooxygenase</keyword>
<dbReference type="AlphaFoldDB" id="A0A9P7YKP7"/>
<dbReference type="GO" id="GO:0020037">
    <property type="term" value="F:heme binding"/>
    <property type="evidence" value="ECO:0007669"/>
    <property type="project" value="InterPro"/>
</dbReference>
<dbReference type="PANTHER" id="PTHR24287:SF1">
    <property type="entry name" value="P450, PUTATIVE (EUROFUNG)-RELATED"/>
    <property type="match status" value="1"/>
</dbReference>
<keyword evidence="5" id="KW-0560">Oxidoreductase</keyword>
<evidence type="ECO:0000256" key="7">
    <source>
        <dbReference type="ARBA" id="ARBA00023033"/>
    </source>
</evidence>
<sequence length="181" mass="20785">MTLKTAHGFIDSYISKPWSSFRARESVDAGAGRYIFLEELSKVLYTTPDPVALGWEPINVSFTRRDNTAVLLENNWFLLARRPDIGAKLKAEVGKLVGKPRTYIQLRDLKYVRWLLNESFRVYPVPPINARTGRRDTTIPLVGGPDGKSLVFVLEVAYHTWAMHRLRVIYSEDEDEFVAER</sequence>
<keyword evidence="4" id="KW-0479">Metal-binding</keyword>
<dbReference type="GO" id="GO:0004497">
    <property type="term" value="F:monooxygenase activity"/>
    <property type="evidence" value="ECO:0007669"/>
    <property type="project" value="UniProtKB-KW"/>
</dbReference>
<dbReference type="Proteomes" id="UP000824998">
    <property type="component" value="Unassembled WGS sequence"/>
</dbReference>
<dbReference type="InterPro" id="IPR001128">
    <property type="entry name" value="Cyt_P450"/>
</dbReference>
<dbReference type="InterPro" id="IPR047146">
    <property type="entry name" value="Cyt_P450_E_CYP52_fungi"/>
</dbReference>
<gene>
    <name evidence="8" type="ORF">BJ875DRAFT_530451</name>
</gene>
<evidence type="ECO:0000313" key="8">
    <source>
        <dbReference type="EMBL" id="KAG9234947.1"/>
    </source>
</evidence>
<protein>
    <submittedName>
        <fullName evidence="8">Cytochrome P450</fullName>
    </submittedName>
</protein>
<dbReference type="SUPFAM" id="SSF48264">
    <property type="entry name" value="Cytochrome P450"/>
    <property type="match status" value="1"/>
</dbReference>
<dbReference type="Pfam" id="PF00067">
    <property type="entry name" value="p450"/>
    <property type="match status" value="1"/>
</dbReference>
<proteinExistence type="inferred from homology"/>
<evidence type="ECO:0000256" key="5">
    <source>
        <dbReference type="ARBA" id="ARBA00023002"/>
    </source>
</evidence>
<dbReference type="GO" id="GO:0005506">
    <property type="term" value="F:iron ion binding"/>
    <property type="evidence" value="ECO:0007669"/>
    <property type="project" value="InterPro"/>
</dbReference>
<name>A0A9P7YKP7_9HELO</name>
<dbReference type="Gene3D" id="1.10.630.10">
    <property type="entry name" value="Cytochrome P450"/>
    <property type="match status" value="1"/>
</dbReference>
<accession>A0A9P7YKP7</accession>
<dbReference type="PANTHER" id="PTHR24287">
    <property type="entry name" value="P450, PUTATIVE (EUROFUNG)-RELATED"/>
    <property type="match status" value="1"/>
</dbReference>
<dbReference type="OrthoDB" id="1470350at2759"/>
<organism evidence="8 9">
    <name type="scientific">Amylocarpus encephaloides</name>
    <dbReference type="NCBI Taxonomy" id="45428"/>
    <lineage>
        <taxon>Eukaryota</taxon>
        <taxon>Fungi</taxon>
        <taxon>Dikarya</taxon>
        <taxon>Ascomycota</taxon>
        <taxon>Pezizomycotina</taxon>
        <taxon>Leotiomycetes</taxon>
        <taxon>Helotiales</taxon>
        <taxon>Helotiales incertae sedis</taxon>
        <taxon>Amylocarpus</taxon>
    </lineage>
</organism>
<evidence type="ECO:0000313" key="9">
    <source>
        <dbReference type="Proteomes" id="UP000824998"/>
    </source>
</evidence>
<dbReference type="EMBL" id="MU251446">
    <property type="protein sequence ID" value="KAG9234947.1"/>
    <property type="molecule type" value="Genomic_DNA"/>
</dbReference>
<evidence type="ECO:0000256" key="4">
    <source>
        <dbReference type="ARBA" id="ARBA00022723"/>
    </source>
</evidence>
<keyword evidence="3" id="KW-0349">Heme</keyword>